<dbReference type="Gene3D" id="2.30.40.10">
    <property type="entry name" value="Urease, subunit C, domain 1"/>
    <property type="match status" value="1"/>
</dbReference>
<dbReference type="SUPFAM" id="SSF51338">
    <property type="entry name" value="Composite domain of metallo-dependent hydrolases"/>
    <property type="match status" value="1"/>
</dbReference>
<dbReference type="Gene3D" id="3.90.245.10">
    <property type="entry name" value="Ribonucleoside hydrolase-like"/>
    <property type="match status" value="1"/>
</dbReference>
<dbReference type="InterPro" id="IPR006680">
    <property type="entry name" value="Amidohydro-rel"/>
</dbReference>
<keyword evidence="5" id="KW-0813">Transport</keyword>
<dbReference type="Pfam" id="PF01156">
    <property type="entry name" value="IU_nuc_hydro"/>
    <property type="match status" value="1"/>
</dbReference>
<feature type="domain" description="ABC transporter" evidence="14">
    <location>
        <begin position="317"/>
        <end position="563"/>
    </location>
</feature>
<name>A0AA36HKI2_9DINO</name>
<dbReference type="InterPro" id="IPR036452">
    <property type="entry name" value="Ribo_hydro-like"/>
</dbReference>
<dbReference type="PROSITE" id="PS00211">
    <property type="entry name" value="ABC_TRANSPORTER_1"/>
    <property type="match status" value="1"/>
</dbReference>
<feature type="domain" description="ABC transmembrane type-1" evidence="15">
    <location>
        <begin position="158"/>
        <end position="346"/>
    </location>
</feature>
<dbReference type="EC" id="3.5.4.2" evidence="4"/>
<evidence type="ECO:0000256" key="6">
    <source>
        <dbReference type="ARBA" id="ARBA00022692"/>
    </source>
</evidence>
<dbReference type="InterPro" id="IPR027417">
    <property type="entry name" value="P-loop_NTPase"/>
</dbReference>
<dbReference type="SUPFAM" id="SSF51556">
    <property type="entry name" value="Metallo-dependent hydrolases"/>
    <property type="match status" value="1"/>
</dbReference>
<dbReference type="Pfam" id="PF00528">
    <property type="entry name" value="BPD_transp_1"/>
    <property type="match status" value="2"/>
</dbReference>
<dbReference type="Gene3D" id="3.40.50.300">
    <property type="entry name" value="P-loop containing nucleotide triphosphate hydrolases"/>
    <property type="match status" value="1"/>
</dbReference>
<evidence type="ECO:0000256" key="8">
    <source>
        <dbReference type="ARBA" id="ARBA00022840"/>
    </source>
</evidence>
<evidence type="ECO:0000256" key="2">
    <source>
        <dbReference type="ARBA" id="ARBA00006773"/>
    </source>
</evidence>
<evidence type="ECO:0000256" key="9">
    <source>
        <dbReference type="ARBA" id="ARBA00022989"/>
    </source>
</evidence>
<dbReference type="GO" id="GO:0005524">
    <property type="term" value="F:ATP binding"/>
    <property type="evidence" value="ECO:0007669"/>
    <property type="project" value="UniProtKB-KW"/>
</dbReference>
<feature type="transmembrane region" description="Helical" evidence="13">
    <location>
        <begin position="35"/>
        <end position="58"/>
    </location>
</feature>
<dbReference type="GO" id="GO:0006146">
    <property type="term" value="P:adenine catabolic process"/>
    <property type="evidence" value="ECO:0007669"/>
    <property type="project" value="InterPro"/>
</dbReference>
<feature type="transmembrane region" description="Helical" evidence="13">
    <location>
        <begin position="223"/>
        <end position="242"/>
    </location>
</feature>
<dbReference type="Gene3D" id="3.20.20.140">
    <property type="entry name" value="Metal-dependent hydrolases"/>
    <property type="match status" value="1"/>
</dbReference>
<evidence type="ECO:0000256" key="3">
    <source>
        <dbReference type="ARBA" id="ARBA00009176"/>
    </source>
</evidence>
<evidence type="ECO:0000256" key="4">
    <source>
        <dbReference type="ARBA" id="ARBA00012782"/>
    </source>
</evidence>
<dbReference type="FunFam" id="3.40.50.300:FF:000425">
    <property type="entry name" value="Probable ABC transporter, ATP-binding subunit"/>
    <property type="match status" value="1"/>
</dbReference>
<keyword evidence="9 13" id="KW-1133">Transmembrane helix</keyword>
<dbReference type="InterPro" id="IPR006679">
    <property type="entry name" value="Adenine_deam"/>
</dbReference>
<dbReference type="Gene3D" id="1.10.3720.10">
    <property type="entry name" value="MetI-like"/>
    <property type="match status" value="2"/>
</dbReference>
<sequence>MENIPRDVVPAARVLGASWFQVFFRVILPLTKEGLVIGGTLVFTGALTAYITPAILGGSKVLMLETLLYQKVNVSNDFVSASVIAMILIVMCFSANLTMSRLTIWLILGTTLTFLIGPFLIVIFAGASAGETLTFPPQGLSLKWYAKVFTVESFRDSFALSMFLAIFGTLTALLIGIPAAYALNRYNLPGAEAIRTIVAAPIIVPGIIVGLALLRYFVVPLDVTITMALFVTHTALVLPYAVRVVSSSLNNLRADMEEAAVILGCTRFQAFVKVVLPNIRGSILAAFILGFVTSFNEVPASLFLSGPGVRTLPIDMLSYMEITFDPSVAALSALLAFMSVAIVFTVAVPELNLDIRKGELIALLGPSGCGKTTTMRAIAGLLAPTSGKIMIDGADVTRTPANKRGIGLVFQSYALFPHLSAFENVAFGLRLQKQPDAQVRAKTEAGMATVGLTGFETRKPSEMSGGQQQRLALARSLVMEPKVLLLDEPLSNLDARLRLEMRNELQRVQKDTGITMVFVTHDQSEALALADRVVLMKDGKIEQLGTPAELYAEPSTAFAANFMGFENIFRLEGADLVSDHGRLPFGTEAAVPLLAWRPGDHREYVIDSPLGQIKADASIDLPEVCANAMGAKEAYGFDWPVWQGADRPLKRLPETAERILGPTGMRSRGARLPVSRSGAPPKGAPDAMRDWLQTANDAKCRILALGPLTNIAQLVTQSPEVTDRIERLVWMGASAGAGNHTPMAEFNAVADAEALDCVLASGLAVDIVDLTFCRKVTFGPEDMPETDELTRDLLGGYLDIALERARPGMAIYDPLAALAVANPDSIGFSSCKIEVSTETDESYGATKGQGPFDLLIANTRLLDMVTGRERDADIGVTGGLIASVHSPDRAREAHAFLDAVGRFAVPGLIDTHMHVESSMVTPAQYAAAVVPRGVTTVVWDPHEFANACGLAGVDYAVSAGRDLPLRFLTLAPTCVPSAPGFETCGGDFGPEVLSELLTREDIHGAAELMTMQPLLSGNPRVKGIVNAGLASGKRVCGHARGLEDGTLAAYAAAGVESDHELTSAQDLIARLEAGMTVELRGSHEHLLPEFTEAILELGHLPQTLTFCTDDVFPDDLANHGGLDHMVRRMIGHGLPPSWAYRAATLNAATRIRRSDLGLVAPGKRADIALLDDIERVKASLVVADGVLVSEGGKMVRPCLAAAPPVALRNSVAVRELRPDDFEVAAKGSTAEIATLSKPRFPAWGARTVDVKAGILSLPDDMIRMAIANRYGRNLPVRVAFLENWGTWRGAFATTVSHDSHNLTVFGCDPVDMALAANTVRSSNGGLCVVSDGKVLGHLALPLAGLVSEAPLSETAESFAALRRSLDTLVDWEPPYLVFKALFGASLVCNAGPRLSDVGIVDVFNEQILETPVIPARSTPMHAQERP</sequence>
<feature type="transmembrane region" description="Helical" evidence="13">
    <location>
        <begin position="104"/>
        <end position="127"/>
    </location>
</feature>
<evidence type="ECO:0000259" key="15">
    <source>
        <dbReference type="PROSITE" id="PS50928"/>
    </source>
</evidence>
<keyword evidence="17" id="KW-1185">Reference proteome</keyword>
<dbReference type="InterPro" id="IPR003439">
    <property type="entry name" value="ABC_transporter-like_ATP-bd"/>
</dbReference>
<feature type="transmembrane region" description="Helical" evidence="13">
    <location>
        <begin position="326"/>
        <end position="348"/>
    </location>
</feature>
<dbReference type="InterPro" id="IPR026912">
    <property type="entry name" value="Adenine_deam_C"/>
</dbReference>
<comment type="similarity">
    <text evidence="2">Belongs to the metallo-dependent hydrolases superfamily. Adenine deaminase family.</text>
</comment>
<dbReference type="Pfam" id="PF00005">
    <property type="entry name" value="ABC_tran"/>
    <property type="match status" value="1"/>
</dbReference>
<feature type="transmembrane region" description="Helical" evidence="13">
    <location>
        <begin position="158"/>
        <end position="181"/>
    </location>
</feature>
<dbReference type="GO" id="GO:0016020">
    <property type="term" value="C:membrane"/>
    <property type="evidence" value="ECO:0007669"/>
    <property type="project" value="UniProtKB-SubCell"/>
</dbReference>
<comment type="catalytic activity">
    <reaction evidence="12">
        <text>adenine + H2O + H(+) = hypoxanthine + NH4(+)</text>
        <dbReference type="Rhea" id="RHEA:23688"/>
        <dbReference type="ChEBI" id="CHEBI:15377"/>
        <dbReference type="ChEBI" id="CHEBI:15378"/>
        <dbReference type="ChEBI" id="CHEBI:16708"/>
        <dbReference type="ChEBI" id="CHEBI:17368"/>
        <dbReference type="ChEBI" id="CHEBI:28938"/>
        <dbReference type="EC" id="3.5.4.2"/>
    </reaction>
</comment>
<dbReference type="InterPro" id="IPR032466">
    <property type="entry name" value="Metal_Hydrolase"/>
</dbReference>
<dbReference type="Pfam" id="PF01979">
    <property type="entry name" value="Amidohydro_1"/>
    <property type="match status" value="1"/>
</dbReference>
<dbReference type="GO" id="GO:0016799">
    <property type="term" value="F:hydrolase activity, hydrolyzing N-glycosyl compounds"/>
    <property type="evidence" value="ECO:0007669"/>
    <property type="project" value="InterPro"/>
</dbReference>
<dbReference type="SUPFAM" id="SSF52540">
    <property type="entry name" value="P-loop containing nucleoside triphosphate hydrolases"/>
    <property type="match status" value="1"/>
</dbReference>
<dbReference type="InterPro" id="IPR017871">
    <property type="entry name" value="ABC_transporter-like_CS"/>
</dbReference>
<evidence type="ECO:0000259" key="14">
    <source>
        <dbReference type="PROSITE" id="PS50893"/>
    </source>
</evidence>
<dbReference type="Pfam" id="PF13382">
    <property type="entry name" value="Adenine_deam_C"/>
    <property type="match status" value="1"/>
</dbReference>
<keyword evidence="10" id="KW-0764">Sulfate transport</keyword>
<dbReference type="Proteomes" id="UP001178507">
    <property type="component" value="Unassembled WGS sequence"/>
</dbReference>
<evidence type="ECO:0000313" key="17">
    <source>
        <dbReference type="Proteomes" id="UP001178507"/>
    </source>
</evidence>
<keyword evidence="7" id="KW-0547">Nucleotide-binding</keyword>
<keyword evidence="6 13" id="KW-0812">Transmembrane</keyword>
<dbReference type="SMART" id="SM00382">
    <property type="entry name" value="AAA"/>
    <property type="match status" value="1"/>
</dbReference>
<keyword evidence="8" id="KW-0067">ATP-binding</keyword>
<dbReference type="InterPro" id="IPR050093">
    <property type="entry name" value="ABC_SmlMolc_Importer"/>
</dbReference>
<reference evidence="16" key="1">
    <citation type="submission" date="2023-08" db="EMBL/GenBank/DDBJ databases">
        <authorList>
            <person name="Chen Y."/>
            <person name="Shah S."/>
            <person name="Dougan E. K."/>
            <person name="Thang M."/>
            <person name="Chan C."/>
        </authorList>
    </citation>
    <scope>NUCLEOTIDE SEQUENCE</scope>
</reference>
<dbReference type="HAMAP" id="MF_01518">
    <property type="entry name" value="Adenine_deamin"/>
    <property type="match status" value="1"/>
</dbReference>
<feature type="transmembrane region" description="Helical" evidence="13">
    <location>
        <begin position="193"/>
        <end position="217"/>
    </location>
</feature>
<dbReference type="InterPro" id="IPR035906">
    <property type="entry name" value="MetI-like_sf"/>
</dbReference>
<dbReference type="PANTHER" id="PTHR42781">
    <property type="entry name" value="SPERMIDINE/PUTRESCINE IMPORT ATP-BINDING PROTEIN POTA"/>
    <property type="match status" value="1"/>
</dbReference>
<dbReference type="GO" id="GO:0016887">
    <property type="term" value="F:ATP hydrolysis activity"/>
    <property type="evidence" value="ECO:0007669"/>
    <property type="project" value="InterPro"/>
</dbReference>
<evidence type="ECO:0000256" key="12">
    <source>
        <dbReference type="ARBA" id="ARBA00047720"/>
    </source>
</evidence>
<proteinExistence type="inferred from homology"/>
<dbReference type="GO" id="GO:0000034">
    <property type="term" value="F:adenine deaminase activity"/>
    <property type="evidence" value="ECO:0007669"/>
    <property type="project" value="UniProtKB-EC"/>
</dbReference>
<feature type="transmembrane region" description="Helical" evidence="13">
    <location>
        <begin position="78"/>
        <end position="97"/>
    </location>
</feature>
<evidence type="ECO:0000256" key="7">
    <source>
        <dbReference type="ARBA" id="ARBA00022741"/>
    </source>
</evidence>
<accession>A0AA36HKI2</accession>
<dbReference type="PROSITE" id="PS50928">
    <property type="entry name" value="ABC_TM1"/>
    <property type="match status" value="2"/>
</dbReference>
<evidence type="ECO:0000256" key="1">
    <source>
        <dbReference type="ARBA" id="ARBA00004141"/>
    </source>
</evidence>
<protein>
    <recommendedName>
        <fullName evidence="4">adenine deaminase</fullName>
        <ecNumber evidence="4">3.5.4.2</ecNumber>
    </recommendedName>
</protein>
<dbReference type="InterPro" id="IPR003593">
    <property type="entry name" value="AAA+_ATPase"/>
</dbReference>
<evidence type="ECO:0000256" key="13">
    <source>
        <dbReference type="SAM" id="Phobius"/>
    </source>
</evidence>
<evidence type="ECO:0000256" key="10">
    <source>
        <dbReference type="ARBA" id="ARBA00023032"/>
    </source>
</evidence>
<dbReference type="SUPFAM" id="SSF161098">
    <property type="entry name" value="MetI-like"/>
    <property type="match status" value="2"/>
</dbReference>
<comment type="subcellular location">
    <subcellularLocation>
        <location evidence="1">Membrane</location>
        <topology evidence="1">Multi-pass membrane protein</topology>
    </subcellularLocation>
</comment>
<dbReference type="InterPro" id="IPR000515">
    <property type="entry name" value="MetI-like"/>
</dbReference>
<gene>
    <name evidence="16" type="ORF">EVOR1521_LOCUS1284</name>
</gene>
<keyword evidence="11 13" id="KW-0472">Membrane</keyword>
<dbReference type="SUPFAM" id="SSF53590">
    <property type="entry name" value="Nucleoside hydrolase"/>
    <property type="match status" value="1"/>
</dbReference>
<evidence type="ECO:0000256" key="5">
    <source>
        <dbReference type="ARBA" id="ARBA00022448"/>
    </source>
</evidence>
<comment type="similarity">
    <text evidence="3">Belongs to the IUNH family.</text>
</comment>
<dbReference type="EMBL" id="CAUJNA010000037">
    <property type="protein sequence ID" value="CAJ1370797.1"/>
    <property type="molecule type" value="Genomic_DNA"/>
</dbReference>
<dbReference type="InterPro" id="IPR001910">
    <property type="entry name" value="Inosine/uridine_hydrolase_dom"/>
</dbReference>
<dbReference type="PROSITE" id="PS50893">
    <property type="entry name" value="ABC_TRANSPORTER_2"/>
    <property type="match status" value="1"/>
</dbReference>
<organism evidence="16 17">
    <name type="scientific">Effrenium voratum</name>
    <dbReference type="NCBI Taxonomy" id="2562239"/>
    <lineage>
        <taxon>Eukaryota</taxon>
        <taxon>Sar</taxon>
        <taxon>Alveolata</taxon>
        <taxon>Dinophyceae</taxon>
        <taxon>Suessiales</taxon>
        <taxon>Symbiodiniaceae</taxon>
        <taxon>Effrenium</taxon>
    </lineage>
</organism>
<dbReference type="InterPro" id="IPR011059">
    <property type="entry name" value="Metal-dep_hydrolase_composite"/>
</dbReference>
<dbReference type="CDD" id="cd06261">
    <property type="entry name" value="TM_PBP2"/>
    <property type="match status" value="2"/>
</dbReference>
<comment type="caution">
    <text evidence="16">The sequence shown here is derived from an EMBL/GenBank/DDBJ whole genome shotgun (WGS) entry which is preliminary data.</text>
</comment>
<feature type="domain" description="ABC transmembrane type-1" evidence="15">
    <location>
        <begin position="1"/>
        <end position="99"/>
    </location>
</feature>
<evidence type="ECO:0000313" key="16">
    <source>
        <dbReference type="EMBL" id="CAJ1370797.1"/>
    </source>
</evidence>
<evidence type="ECO:0000256" key="11">
    <source>
        <dbReference type="ARBA" id="ARBA00023136"/>
    </source>
</evidence>
<dbReference type="PANTHER" id="PTHR42781:SF4">
    <property type="entry name" value="SPERMIDINE_PUTRESCINE IMPORT ATP-BINDING PROTEIN POTA"/>
    <property type="match status" value="1"/>
</dbReference>
<dbReference type="GO" id="GO:0055085">
    <property type="term" value="P:transmembrane transport"/>
    <property type="evidence" value="ECO:0007669"/>
    <property type="project" value="InterPro"/>
</dbReference>